<evidence type="ECO:0000313" key="2">
    <source>
        <dbReference type="EMBL" id="OQE10152.1"/>
    </source>
</evidence>
<gene>
    <name evidence="2" type="ORF">PENVUL_c004G01263</name>
</gene>
<sequence>MSSEAGPSSSVRSSDDKGKRKRPDSPSQDPTSKKSRDRKLPQRQSVGIDSIKVRRFATASIPQIYPRKQENDHSLDHGKTSPKKILSQYQQVSGKPHGASPWASETSTADYLDRTFDDQGNFKNFLRDSRDEAELAMYLGLEHKHDLRHFALSWPVIKTWIKAPHKQTVSLKVEINHLIQDGKELSCIENPHEIWPQRPRESEDHASLRTIHIMAWYLIRMSKDIEEYTMSSDMHNFHLTRRYRGELSAMLDLDIPLDNVSHPRPQLTSWRNDLNERLDRCWAILGYVSWIPYMKSWEKALGFFVSSKNQAIIYDSKMPTETIPRPNHLGLAQQCSSLSVEKRTQSLPPIQVKVNWDRDRNLRKSINLCHVLTGIAHDGKVLPRTDQMMTQDPRLCRTGASFRDIIRHMMSCGGYGLNLDDLILSYRVETDNCYYQINAFRSQWKILHGVFSDRDNSDFVIQVLLEVHDYRNGEIYETTELPPVY</sequence>
<comment type="caution">
    <text evidence="2">The sequence shown here is derived from an EMBL/GenBank/DDBJ whole genome shotgun (WGS) entry which is preliminary data.</text>
</comment>
<evidence type="ECO:0000256" key="1">
    <source>
        <dbReference type="SAM" id="MobiDB-lite"/>
    </source>
</evidence>
<dbReference type="STRING" id="29845.A0A1V6S7W3"/>
<dbReference type="EMBL" id="MDYP01000004">
    <property type="protein sequence ID" value="OQE10152.1"/>
    <property type="molecule type" value="Genomic_DNA"/>
</dbReference>
<protein>
    <submittedName>
        <fullName evidence="2">Uncharacterized protein</fullName>
    </submittedName>
</protein>
<reference evidence="3" key="1">
    <citation type="journal article" date="2017" name="Nat. Microbiol.">
        <title>Global analysis of biosynthetic gene clusters reveals vast potential of secondary metabolite production in Penicillium species.</title>
        <authorList>
            <person name="Nielsen J.C."/>
            <person name="Grijseels S."/>
            <person name="Prigent S."/>
            <person name="Ji B."/>
            <person name="Dainat J."/>
            <person name="Nielsen K.F."/>
            <person name="Frisvad J.C."/>
            <person name="Workman M."/>
            <person name="Nielsen J."/>
        </authorList>
    </citation>
    <scope>NUCLEOTIDE SEQUENCE [LARGE SCALE GENOMIC DNA]</scope>
    <source>
        <strain evidence="3">IBT 29486</strain>
    </source>
</reference>
<proteinExistence type="predicted"/>
<feature type="region of interest" description="Disordered" evidence="1">
    <location>
        <begin position="62"/>
        <end position="81"/>
    </location>
</feature>
<organism evidence="2 3">
    <name type="scientific">Penicillium vulpinum</name>
    <dbReference type="NCBI Taxonomy" id="29845"/>
    <lineage>
        <taxon>Eukaryota</taxon>
        <taxon>Fungi</taxon>
        <taxon>Dikarya</taxon>
        <taxon>Ascomycota</taxon>
        <taxon>Pezizomycotina</taxon>
        <taxon>Eurotiomycetes</taxon>
        <taxon>Eurotiomycetidae</taxon>
        <taxon>Eurotiales</taxon>
        <taxon>Aspergillaceae</taxon>
        <taxon>Penicillium</taxon>
    </lineage>
</organism>
<feature type="compositionally biased region" description="Basic and acidic residues" evidence="1">
    <location>
        <begin position="31"/>
        <end position="40"/>
    </location>
</feature>
<feature type="compositionally biased region" description="Basic and acidic residues" evidence="1">
    <location>
        <begin position="67"/>
        <end position="79"/>
    </location>
</feature>
<dbReference type="AlphaFoldDB" id="A0A1V6S7W3"/>
<feature type="region of interest" description="Disordered" evidence="1">
    <location>
        <begin position="1"/>
        <end position="52"/>
    </location>
</feature>
<name>A0A1V6S7W3_9EURO</name>
<accession>A0A1V6S7W3</accession>
<dbReference type="Proteomes" id="UP000191518">
    <property type="component" value="Unassembled WGS sequence"/>
</dbReference>
<evidence type="ECO:0000313" key="3">
    <source>
        <dbReference type="Proteomes" id="UP000191518"/>
    </source>
</evidence>
<keyword evidence="3" id="KW-1185">Reference proteome</keyword>
<dbReference type="OrthoDB" id="4261517at2759"/>
<feature type="compositionally biased region" description="Polar residues" evidence="1">
    <location>
        <begin position="1"/>
        <end position="12"/>
    </location>
</feature>